<keyword evidence="2" id="KW-1185">Reference proteome</keyword>
<proteinExistence type="predicted"/>
<evidence type="ECO:0008006" key="3">
    <source>
        <dbReference type="Google" id="ProtNLM"/>
    </source>
</evidence>
<accession>A0A9P1MF44</accession>
<evidence type="ECO:0000313" key="1">
    <source>
        <dbReference type="EMBL" id="CAI4218952.1"/>
    </source>
</evidence>
<dbReference type="OrthoDB" id="2687876at2759"/>
<dbReference type="AlphaFoldDB" id="A0A9P1MF44"/>
<comment type="caution">
    <text evidence="1">The sequence shown here is derived from an EMBL/GenBank/DDBJ whole genome shotgun (WGS) entry which is preliminary data.</text>
</comment>
<dbReference type="EMBL" id="CALLCH030000019">
    <property type="protein sequence ID" value="CAI4218952.1"/>
    <property type="molecule type" value="Genomic_DNA"/>
</dbReference>
<dbReference type="Proteomes" id="UP000838763">
    <property type="component" value="Unassembled WGS sequence"/>
</dbReference>
<reference evidence="1" key="1">
    <citation type="submission" date="2022-11" db="EMBL/GenBank/DDBJ databases">
        <authorList>
            <person name="Scott C."/>
            <person name="Bruce N."/>
        </authorList>
    </citation>
    <scope>NUCLEOTIDE SEQUENCE</scope>
</reference>
<protein>
    <recommendedName>
        <fullName evidence="3">F-box domain-containing protein</fullName>
    </recommendedName>
</protein>
<name>A0A9P1MF44_9PEZI</name>
<evidence type="ECO:0000313" key="2">
    <source>
        <dbReference type="Proteomes" id="UP000838763"/>
    </source>
</evidence>
<gene>
    <name evidence="1" type="ORF">PPNO1_LOCUS8522</name>
</gene>
<organism evidence="1 2">
    <name type="scientific">Parascedosporium putredinis</name>
    <dbReference type="NCBI Taxonomy" id="1442378"/>
    <lineage>
        <taxon>Eukaryota</taxon>
        <taxon>Fungi</taxon>
        <taxon>Dikarya</taxon>
        <taxon>Ascomycota</taxon>
        <taxon>Pezizomycotina</taxon>
        <taxon>Sordariomycetes</taxon>
        <taxon>Hypocreomycetidae</taxon>
        <taxon>Microascales</taxon>
        <taxon>Microascaceae</taxon>
        <taxon>Parascedosporium</taxon>
    </lineage>
</organism>
<sequence>MSVHVADFDEYTFRAPRPGYFLGDSAGRHGLRQRIPNLGRRHFPTARVTSTTSSIPPDTYDCTGTLARLPLEILHNIVPELDARIASFPKLLGAAVYSNLTAPIKAIAAALRSPSCANCGHFGDMFCLLALQRFCYPCWRSLYSKLLPDSTNIRSFLHNQIDWPENLRPVSTMTLPHGAYGEMGSLVIERRVPAYNFIKERQPSCPCPTECPVFVPGYLQSPAFLPAPAESHAYASTIRAPYLDSESGSFEEGFFCRACAWHGPEHVNRVPPHIGYPNVLHTAWGVPWRRYTREGMQAHIAKHGDILKTDDLGVFRERFPTTSTTSIVLAGPCTSTPTGARVFSCITQKSWCASGPS</sequence>